<accession>A0A9X1SZ46</accession>
<dbReference type="RefSeq" id="WP_231811658.1">
    <property type="nucleotide sequence ID" value="NZ_JAJOZR010000001.1"/>
</dbReference>
<dbReference type="InterPro" id="IPR027275">
    <property type="entry name" value="PRC-brl_dom"/>
</dbReference>
<keyword evidence="4" id="KW-1185">Reference proteome</keyword>
<protein>
    <submittedName>
        <fullName evidence="3">PRC-barrel domain-containing protein</fullName>
    </submittedName>
</protein>
<name>A0A9X1SZ46_9HYPH</name>
<evidence type="ECO:0000313" key="4">
    <source>
        <dbReference type="Proteomes" id="UP001139089"/>
    </source>
</evidence>
<dbReference type="Proteomes" id="UP001139089">
    <property type="component" value="Unassembled WGS sequence"/>
</dbReference>
<sequence>MIRLTTLVAATALIASTATAALAQTPAFVKVADATVLPGLNVTADDLEGMHVYNAAGQRIGEIEDVVGSEATVATGVAIDFDKTSGLGREHRVVPLSGLKQDGLRLVVDLDAAKAAALPVFDD</sequence>
<gene>
    <name evidence="3" type="ORF">LRX75_02660</name>
</gene>
<dbReference type="Pfam" id="PF05239">
    <property type="entry name" value="PRC"/>
    <property type="match status" value="1"/>
</dbReference>
<feature type="signal peptide" evidence="1">
    <location>
        <begin position="1"/>
        <end position="23"/>
    </location>
</feature>
<evidence type="ECO:0000313" key="3">
    <source>
        <dbReference type="EMBL" id="MCD7107936.1"/>
    </source>
</evidence>
<dbReference type="EMBL" id="JAJOZR010000001">
    <property type="protein sequence ID" value="MCD7107936.1"/>
    <property type="molecule type" value="Genomic_DNA"/>
</dbReference>
<dbReference type="AlphaFoldDB" id="A0A9X1SZ46"/>
<dbReference type="SUPFAM" id="SSF50346">
    <property type="entry name" value="PRC-barrel domain"/>
    <property type="match status" value="1"/>
</dbReference>
<evidence type="ECO:0000256" key="1">
    <source>
        <dbReference type="SAM" id="SignalP"/>
    </source>
</evidence>
<dbReference type="InterPro" id="IPR011033">
    <property type="entry name" value="PRC_barrel-like_sf"/>
</dbReference>
<reference evidence="3" key="1">
    <citation type="submission" date="2021-12" db="EMBL/GenBank/DDBJ databases">
        <authorList>
            <person name="Li Y."/>
        </authorList>
    </citation>
    <scope>NUCLEOTIDE SEQUENCE</scope>
    <source>
        <strain evidence="3">DKSPLA3</strain>
    </source>
</reference>
<evidence type="ECO:0000259" key="2">
    <source>
        <dbReference type="Pfam" id="PF05239"/>
    </source>
</evidence>
<proteinExistence type="predicted"/>
<feature type="chain" id="PRO_5040880226" evidence="1">
    <location>
        <begin position="24"/>
        <end position="123"/>
    </location>
</feature>
<keyword evidence="1" id="KW-0732">Signal</keyword>
<comment type="caution">
    <text evidence="3">The sequence shown here is derived from an EMBL/GenBank/DDBJ whole genome shotgun (WGS) entry which is preliminary data.</text>
</comment>
<dbReference type="Gene3D" id="2.30.30.240">
    <property type="entry name" value="PRC-barrel domain"/>
    <property type="match status" value="1"/>
</dbReference>
<organism evidence="3 4">
    <name type="scientific">Rhizobium quercicola</name>
    <dbReference type="NCBI Taxonomy" id="2901226"/>
    <lineage>
        <taxon>Bacteria</taxon>
        <taxon>Pseudomonadati</taxon>
        <taxon>Pseudomonadota</taxon>
        <taxon>Alphaproteobacteria</taxon>
        <taxon>Hyphomicrobiales</taxon>
        <taxon>Rhizobiaceae</taxon>
        <taxon>Rhizobium/Agrobacterium group</taxon>
        <taxon>Rhizobium</taxon>
    </lineage>
</organism>
<feature type="domain" description="PRC-barrel" evidence="2">
    <location>
        <begin position="43"/>
        <end position="111"/>
    </location>
</feature>